<organism evidence="2 3">
    <name type="scientific">Ktedonobacter robiniae</name>
    <dbReference type="NCBI Taxonomy" id="2778365"/>
    <lineage>
        <taxon>Bacteria</taxon>
        <taxon>Bacillati</taxon>
        <taxon>Chloroflexota</taxon>
        <taxon>Ktedonobacteria</taxon>
        <taxon>Ktedonobacterales</taxon>
        <taxon>Ktedonobacteraceae</taxon>
        <taxon>Ktedonobacter</taxon>
    </lineage>
</organism>
<dbReference type="InterPro" id="IPR015358">
    <property type="entry name" value="Tscrpt_reg_MerR_DNA-bd"/>
</dbReference>
<evidence type="ECO:0000313" key="2">
    <source>
        <dbReference type="EMBL" id="GHO51729.1"/>
    </source>
</evidence>
<feature type="domain" description="Transcription regulator MerR DNA binding" evidence="1">
    <location>
        <begin position="3"/>
        <end position="56"/>
    </location>
</feature>
<sequence length="76" mass="9233">MAWIEFLKRLRATGMPIRDIQRYTALLHQGEQTMPERLQLLKQHQSRVEEHLKEVKHHLEVITFKIVCYEQLHTQE</sequence>
<proteinExistence type="predicted"/>
<protein>
    <recommendedName>
        <fullName evidence="1">Transcription regulator MerR DNA binding domain-containing protein</fullName>
    </recommendedName>
</protein>
<evidence type="ECO:0000259" key="1">
    <source>
        <dbReference type="Pfam" id="PF09278"/>
    </source>
</evidence>
<name>A0ABQ3UG93_9CHLR</name>
<reference evidence="2 3" key="1">
    <citation type="journal article" date="2021" name="Int. J. Syst. Evol. Microbiol.">
        <title>Reticulibacter mediterranei gen. nov., sp. nov., within the new family Reticulibacteraceae fam. nov., and Ktedonospora formicarum gen. nov., sp. nov., Ktedonobacter robiniae sp. nov., Dictyobacter formicarum sp. nov. and Dictyobacter arantiisoli sp. nov., belonging to the class Ktedonobacteria.</title>
        <authorList>
            <person name="Yabe S."/>
            <person name="Zheng Y."/>
            <person name="Wang C.M."/>
            <person name="Sakai Y."/>
            <person name="Abe K."/>
            <person name="Yokota A."/>
            <person name="Donadio S."/>
            <person name="Cavaletti L."/>
            <person name="Monciardini P."/>
        </authorList>
    </citation>
    <scope>NUCLEOTIDE SEQUENCE [LARGE SCALE GENOMIC DNA]</scope>
    <source>
        <strain evidence="2 3">SOSP1-30</strain>
    </source>
</reference>
<comment type="caution">
    <text evidence="2">The sequence shown here is derived from an EMBL/GenBank/DDBJ whole genome shotgun (WGS) entry which is preliminary data.</text>
</comment>
<dbReference type="InterPro" id="IPR009061">
    <property type="entry name" value="DNA-bd_dom_put_sf"/>
</dbReference>
<dbReference type="SUPFAM" id="SSF46955">
    <property type="entry name" value="Putative DNA-binding domain"/>
    <property type="match status" value="1"/>
</dbReference>
<dbReference type="Gene3D" id="1.10.1660.10">
    <property type="match status" value="1"/>
</dbReference>
<accession>A0ABQ3UG93</accession>
<evidence type="ECO:0000313" key="3">
    <source>
        <dbReference type="Proteomes" id="UP000654345"/>
    </source>
</evidence>
<gene>
    <name evidence="2" type="ORF">KSB_02040</name>
</gene>
<dbReference type="Proteomes" id="UP000654345">
    <property type="component" value="Unassembled WGS sequence"/>
</dbReference>
<dbReference type="EMBL" id="BNJG01000001">
    <property type="protein sequence ID" value="GHO51729.1"/>
    <property type="molecule type" value="Genomic_DNA"/>
</dbReference>
<keyword evidence="3" id="KW-1185">Reference proteome</keyword>
<dbReference type="Pfam" id="PF09278">
    <property type="entry name" value="MerR-DNA-bind"/>
    <property type="match status" value="1"/>
</dbReference>